<evidence type="ECO:0000256" key="1">
    <source>
        <dbReference type="ARBA" id="ARBA00008383"/>
    </source>
</evidence>
<organism evidence="2 3">
    <name type="scientific">Verticillium dahliae</name>
    <name type="common">Verticillium wilt</name>
    <dbReference type="NCBI Taxonomy" id="27337"/>
    <lineage>
        <taxon>Eukaryota</taxon>
        <taxon>Fungi</taxon>
        <taxon>Dikarya</taxon>
        <taxon>Ascomycota</taxon>
        <taxon>Pezizomycotina</taxon>
        <taxon>Sordariomycetes</taxon>
        <taxon>Hypocreomycetidae</taxon>
        <taxon>Glomerellales</taxon>
        <taxon>Plectosphaerellaceae</taxon>
        <taxon>Verticillium</taxon>
    </lineage>
</organism>
<dbReference type="InterPro" id="IPR003673">
    <property type="entry name" value="CoA-Trfase_fam_III"/>
</dbReference>
<reference evidence="2 3" key="1">
    <citation type="submission" date="2017-12" db="EMBL/GenBank/DDBJ databases">
        <title>Comparative genomics yields insights into virulence evolution of Verticillium dahliae.</title>
        <authorList>
            <person name="Fan R."/>
            <person name="Armitage A.D."/>
            <person name="Cascant-Lopez E."/>
            <person name="Sobczyk M."/>
            <person name="Cockerton H.M."/>
            <person name="Harrison R.J."/>
        </authorList>
    </citation>
    <scope>NUCLEOTIDE SEQUENCE [LARGE SCALE GENOMIC DNA]</scope>
    <source>
        <strain evidence="2 3">12008</strain>
    </source>
</reference>
<dbReference type="SUPFAM" id="SSF89796">
    <property type="entry name" value="CoA-transferase family III (CaiB/BaiF)"/>
    <property type="match status" value="2"/>
</dbReference>
<sequence>MRIRHIEVRERFVGPLWHCIAPKPRQDVVSRDVGYTLNDTRLGLNASFKEAVKKVNFTSADPRPFVLTPAKFTESSSALTALAATAANVIASERYHIDYQDVEVNTDLATLFLGSILLPMVGGKSFMQHEQLGKELAAMDIHDSSTQIHRYATNVYKTKDARWYHLHGSMNAKPAMAMLGIEEYDVTADEAFMIYSEKVAQWDSQEIERVANDQYRQAGVVCFTPEEFHASEQGRAMAEKPLWSVTPVPAPRKTWPRPEGDKDLKPLAGIKVLDLSRVIAAPAVSKILAVLGAEVLRVSCDALPEYAATMVDLQTGKRDTNLNLKTDDGRTKLRELVKDADLLVDGFRPTALAKLGFSTEVLRALNPSLIYMRENCYVFDGPLAGLSGCQQISDCLVGLAHMQGKFLGLDEPVVPLLPNSDYQTGLVGAVAAMQALHARTTEDKTFDIDISLTQYNIWLTRLGFYSAQQQQELRAGDPSFGPRHFDDMAVLVQKSFGSFQKVRPDLFTRPDFFWPMSGAEYGLKEDIHVLAPAFEFSSSKFEWSTPSGRRGRSAPHWLDHESVSRL</sequence>
<accession>A0AA44WDR9</accession>
<evidence type="ECO:0000313" key="2">
    <source>
        <dbReference type="EMBL" id="PNH27597.1"/>
    </source>
</evidence>
<dbReference type="EMBL" id="MPSH01000043">
    <property type="protein sequence ID" value="PNH27597.1"/>
    <property type="molecule type" value="Genomic_DNA"/>
</dbReference>
<gene>
    <name evidence="2" type="ORF">BJF96_g9098</name>
</gene>
<dbReference type="PANTHER" id="PTHR48229">
    <property type="entry name" value="CAIB/BAIF FAMILY ENZYME (AFU_ORTHOLOGUE AFUA_1G05360)-RELATED"/>
    <property type="match status" value="1"/>
</dbReference>
<name>A0AA44WDR9_VERDA</name>
<protein>
    <recommendedName>
        <fullName evidence="4">Formyl-coenzyme A transferase</fullName>
    </recommendedName>
</protein>
<evidence type="ECO:0000313" key="3">
    <source>
        <dbReference type="Proteomes" id="UP000236305"/>
    </source>
</evidence>
<dbReference type="PANTHER" id="PTHR48229:SF1">
    <property type="entry name" value="ALPHA METHYLACYL-COA RACEMASE-RELATED"/>
    <property type="match status" value="1"/>
</dbReference>
<dbReference type="OMA" id="MRENCYG"/>
<dbReference type="GO" id="GO:0003824">
    <property type="term" value="F:catalytic activity"/>
    <property type="evidence" value="ECO:0007669"/>
    <property type="project" value="InterPro"/>
</dbReference>
<comment type="similarity">
    <text evidence="1">Belongs to the CoA-transferase III family.</text>
</comment>
<evidence type="ECO:0008006" key="4">
    <source>
        <dbReference type="Google" id="ProtNLM"/>
    </source>
</evidence>
<dbReference type="AlphaFoldDB" id="A0AA44WDR9"/>
<comment type="caution">
    <text evidence="2">The sequence shown here is derived from an EMBL/GenBank/DDBJ whole genome shotgun (WGS) entry which is preliminary data.</text>
</comment>
<dbReference type="Pfam" id="PF02515">
    <property type="entry name" value="CoA_transf_3"/>
    <property type="match status" value="1"/>
</dbReference>
<dbReference type="Proteomes" id="UP000236305">
    <property type="component" value="Unassembled WGS sequence"/>
</dbReference>
<dbReference type="Gene3D" id="3.40.50.10540">
    <property type="entry name" value="Crotonobetainyl-coa:carnitine coa-transferase, domain 1"/>
    <property type="match status" value="1"/>
</dbReference>
<proteinExistence type="inferred from homology"/>
<dbReference type="InterPro" id="IPR023606">
    <property type="entry name" value="CoA-Trfase_III_dom_1_sf"/>
</dbReference>
<dbReference type="InterPro" id="IPR052985">
    <property type="entry name" value="CoA-trans_III_biosynth/detox"/>
</dbReference>